<protein>
    <recommendedName>
        <fullName evidence="5">DUF4047 domain-containing protein</fullName>
    </recommendedName>
</protein>
<evidence type="ECO:0000256" key="2">
    <source>
        <dbReference type="SAM" id="SignalP"/>
    </source>
</evidence>
<evidence type="ECO:0008006" key="5">
    <source>
        <dbReference type="Google" id="ProtNLM"/>
    </source>
</evidence>
<dbReference type="RefSeq" id="WP_377344502.1">
    <property type="nucleotide sequence ID" value="NZ_JBHLTP010000001.1"/>
</dbReference>
<comment type="caution">
    <text evidence="3">The sequence shown here is derived from an EMBL/GenBank/DDBJ whole genome shotgun (WGS) entry which is preliminary data.</text>
</comment>
<evidence type="ECO:0000313" key="3">
    <source>
        <dbReference type="EMBL" id="MFC0522024.1"/>
    </source>
</evidence>
<feature type="compositionally biased region" description="Basic and acidic residues" evidence="1">
    <location>
        <begin position="210"/>
        <end position="226"/>
    </location>
</feature>
<feature type="chain" id="PRO_5046201503" description="DUF4047 domain-containing protein" evidence="2">
    <location>
        <begin position="24"/>
        <end position="261"/>
    </location>
</feature>
<keyword evidence="4" id="KW-1185">Reference proteome</keyword>
<feature type="compositionally biased region" description="Basic and acidic residues" evidence="1">
    <location>
        <begin position="167"/>
        <end position="203"/>
    </location>
</feature>
<evidence type="ECO:0000313" key="4">
    <source>
        <dbReference type="Proteomes" id="UP001589836"/>
    </source>
</evidence>
<keyword evidence="2" id="KW-0732">Signal</keyword>
<reference evidence="3 4" key="1">
    <citation type="submission" date="2024-09" db="EMBL/GenBank/DDBJ databases">
        <authorList>
            <person name="Sun Q."/>
            <person name="Mori K."/>
        </authorList>
    </citation>
    <scope>NUCLEOTIDE SEQUENCE [LARGE SCALE GENOMIC DNA]</scope>
    <source>
        <strain evidence="3 4">NCAIM B.02529</strain>
    </source>
</reference>
<name>A0ABV6LI19_9BACI</name>
<feature type="region of interest" description="Disordered" evidence="1">
    <location>
        <begin position="167"/>
        <end position="261"/>
    </location>
</feature>
<accession>A0ABV6LI19</accession>
<feature type="signal peptide" evidence="2">
    <location>
        <begin position="1"/>
        <end position="23"/>
    </location>
</feature>
<dbReference type="Proteomes" id="UP001589836">
    <property type="component" value="Unassembled WGS sequence"/>
</dbReference>
<feature type="compositionally biased region" description="Polar residues" evidence="1">
    <location>
        <begin position="227"/>
        <end position="238"/>
    </location>
</feature>
<dbReference type="EMBL" id="JBHLTP010000001">
    <property type="protein sequence ID" value="MFC0522024.1"/>
    <property type="molecule type" value="Genomic_DNA"/>
</dbReference>
<evidence type="ECO:0000256" key="1">
    <source>
        <dbReference type="SAM" id="MobiDB-lite"/>
    </source>
</evidence>
<organism evidence="3 4">
    <name type="scientific">Pontibacillus salicampi</name>
    <dbReference type="NCBI Taxonomy" id="1449801"/>
    <lineage>
        <taxon>Bacteria</taxon>
        <taxon>Bacillati</taxon>
        <taxon>Bacillota</taxon>
        <taxon>Bacilli</taxon>
        <taxon>Bacillales</taxon>
        <taxon>Bacillaceae</taxon>
        <taxon>Pontibacillus</taxon>
    </lineage>
</organism>
<sequence length="261" mass="29670">MNRLLFRLLCIVASICISFGLLAQFETPTTAKFLSKEKENAALTLAPVFPDTVEQLEGRTTSSLDRLRAIVNEANQLKVTSSIKELERTIQKGKTLLNSAKKEQKLIKAHYEEMTSYHHTKQEFPYVSKGIRTITSLYNKSNNLQTDSIQRKIEELERKKEQLVAKAQVKKEKQQTSERETPKQKKENLTEETGKASTIKEQEQAEEDAGVPKEGEGTKQQPEETKAQSQQTKEPSVSEQDDTNEKETLNNQPSKESENNE</sequence>
<gene>
    <name evidence="3" type="ORF">ACFFGV_00275</name>
</gene>
<proteinExistence type="predicted"/>